<dbReference type="AlphaFoldDB" id="A0A1M4TA91"/>
<dbReference type="STRING" id="1533.SAMN05443638_10292"/>
<protein>
    <submittedName>
        <fullName evidence="1">Poly(Hydroxyalkanoate) granule-associated protein</fullName>
    </submittedName>
</protein>
<sequence>MLSELRKVLLAGVGAVATTYDKANELIEDMVQKGRITVDEGKELSEELKRDLKSKKDSTASKIVTTFDDMKPVTRDEVRTMIEDYEFAYRAEVDLLKRKVKELEEKIQENK</sequence>
<dbReference type="Pfam" id="PF05597">
    <property type="entry name" value="Phasin"/>
    <property type="match status" value="1"/>
</dbReference>
<reference evidence="1 2" key="1">
    <citation type="submission" date="2016-11" db="EMBL/GenBank/DDBJ databases">
        <authorList>
            <person name="Jaros S."/>
            <person name="Januszkiewicz K."/>
            <person name="Wedrychowicz H."/>
        </authorList>
    </citation>
    <scope>NUCLEOTIDE SEQUENCE [LARGE SCALE GENOMIC DNA]</scope>
    <source>
        <strain evidence="1 2">DSM 2631</strain>
    </source>
</reference>
<evidence type="ECO:0000313" key="1">
    <source>
        <dbReference type="EMBL" id="SHE41320.1"/>
    </source>
</evidence>
<dbReference type="InterPro" id="IPR008769">
    <property type="entry name" value="PhaF_PhaI"/>
</dbReference>
<dbReference type="PANTHER" id="PTHR38664">
    <property type="entry name" value="SLR0058 PROTEIN"/>
    <property type="match status" value="1"/>
</dbReference>
<evidence type="ECO:0000313" key="2">
    <source>
        <dbReference type="Proteomes" id="UP000184035"/>
    </source>
</evidence>
<dbReference type="RefSeq" id="WP_072892509.1">
    <property type="nucleotide sequence ID" value="NZ_FQVM01000002.1"/>
</dbReference>
<organism evidence="1 2">
    <name type="scientific">Clostridium fallax</name>
    <dbReference type="NCBI Taxonomy" id="1533"/>
    <lineage>
        <taxon>Bacteria</taxon>
        <taxon>Bacillati</taxon>
        <taxon>Bacillota</taxon>
        <taxon>Clostridia</taxon>
        <taxon>Eubacteriales</taxon>
        <taxon>Clostridiaceae</taxon>
        <taxon>Clostridium</taxon>
    </lineage>
</organism>
<dbReference type="EMBL" id="FQVM01000002">
    <property type="protein sequence ID" value="SHE41320.1"/>
    <property type="molecule type" value="Genomic_DNA"/>
</dbReference>
<proteinExistence type="predicted"/>
<name>A0A1M4TA91_9CLOT</name>
<dbReference type="PANTHER" id="PTHR38664:SF1">
    <property type="entry name" value="SLR0058 PROTEIN"/>
    <property type="match status" value="1"/>
</dbReference>
<accession>A0A1M4TA91</accession>
<dbReference type="Proteomes" id="UP000184035">
    <property type="component" value="Unassembled WGS sequence"/>
</dbReference>
<keyword evidence="2" id="KW-1185">Reference proteome</keyword>
<gene>
    <name evidence="1" type="ORF">SAMN05443638_10292</name>
</gene>
<dbReference type="OrthoDB" id="2134917at2"/>